<evidence type="ECO:0000256" key="1">
    <source>
        <dbReference type="ARBA" id="ARBA00000971"/>
    </source>
</evidence>
<keyword evidence="5 8" id="KW-0413">Isomerase</keyword>
<protein>
    <recommendedName>
        <fullName evidence="3">peptidylprolyl isomerase</fullName>
        <ecNumber evidence="3">5.2.1.8</ecNumber>
    </recommendedName>
</protein>
<feature type="compositionally biased region" description="Basic residues" evidence="6">
    <location>
        <begin position="272"/>
        <end position="286"/>
    </location>
</feature>
<dbReference type="InterPro" id="IPR029000">
    <property type="entry name" value="Cyclophilin-like_dom_sf"/>
</dbReference>
<organism evidence="8">
    <name type="scientific">Lichtheimia ramosa</name>
    <dbReference type="NCBI Taxonomy" id="688394"/>
    <lineage>
        <taxon>Eukaryota</taxon>
        <taxon>Fungi</taxon>
        <taxon>Fungi incertae sedis</taxon>
        <taxon>Mucoromycota</taxon>
        <taxon>Mucoromycotina</taxon>
        <taxon>Mucoromycetes</taxon>
        <taxon>Mucorales</taxon>
        <taxon>Lichtheimiaceae</taxon>
        <taxon>Lichtheimia</taxon>
    </lineage>
</organism>
<dbReference type="GO" id="GO:0003755">
    <property type="term" value="F:peptidyl-prolyl cis-trans isomerase activity"/>
    <property type="evidence" value="ECO:0007669"/>
    <property type="project" value="UniProtKB-KW"/>
</dbReference>
<dbReference type="InterPro" id="IPR002130">
    <property type="entry name" value="Cyclophilin-type_PPIase_dom"/>
</dbReference>
<feature type="compositionally biased region" description="Basic residues" evidence="6">
    <location>
        <begin position="215"/>
        <end position="241"/>
    </location>
</feature>
<evidence type="ECO:0000256" key="3">
    <source>
        <dbReference type="ARBA" id="ARBA00013194"/>
    </source>
</evidence>
<comment type="catalytic activity">
    <reaction evidence="1">
        <text>[protein]-peptidylproline (omega=180) = [protein]-peptidylproline (omega=0)</text>
        <dbReference type="Rhea" id="RHEA:16237"/>
        <dbReference type="Rhea" id="RHEA-COMP:10747"/>
        <dbReference type="Rhea" id="RHEA-COMP:10748"/>
        <dbReference type="ChEBI" id="CHEBI:83833"/>
        <dbReference type="ChEBI" id="CHEBI:83834"/>
        <dbReference type="EC" id="5.2.1.8"/>
    </reaction>
</comment>
<evidence type="ECO:0000256" key="2">
    <source>
        <dbReference type="ARBA" id="ARBA00002388"/>
    </source>
</evidence>
<evidence type="ECO:0000259" key="7">
    <source>
        <dbReference type="PROSITE" id="PS50072"/>
    </source>
</evidence>
<dbReference type="PANTHER" id="PTHR11071:SF561">
    <property type="entry name" value="PEPTIDYL-PROLYL CIS-TRANS ISOMERASE D-RELATED"/>
    <property type="match status" value="1"/>
</dbReference>
<accession>A0A077X0M1</accession>
<gene>
    <name evidence="8" type="ORF">LRAMOSA05603</name>
</gene>
<dbReference type="AlphaFoldDB" id="A0A077X0M1"/>
<dbReference type="FunFam" id="2.40.100.10:FF:000022">
    <property type="entry name" value="Peptidyl-prolyl cis-trans isomerase CYP95"/>
    <property type="match status" value="1"/>
</dbReference>
<evidence type="ECO:0000313" key="8">
    <source>
        <dbReference type="EMBL" id="CDS13426.1"/>
    </source>
</evidence>
<dbReference type="GO" id="GO:0016018">
    <property type="term" value="F:cyclosporin A binding"/>
    <property type="evidence" value="ECO:0007669"/>
    <property type="project" value="TreeGrafter"/>
</dbReference>
<feature type="compositionally biased region" description="Low complexity" evidence="6">
    <location>
        <begin position="242"/>
        <end position="252"/>
    </location>
</feature>
<dbReference type="OrthoDB" id="407558at2759"/>
<keyword evidence="4" id="KW-0697">Rotamase</keyword>
<dbReference type="EC" id="5.2.1.8" evidence="3"/>
<dbReference type="SUPFAM" id="SSF50891">
    <property type="entry name" value="Cyclophilin-like"/>
    <property type="match status" value="1"/>
</dbReference>
<feature type="domain" description="PPIase cyclophilin-type" evidence="7">
    <location>
        <begin position="8"/>
        <end position="173"/>
    </location>
</feature>
<dbReference type="Pfam" id="PF00160">
    <property type="entry name" value="Pro_isomerase"/>
    <property type="match status" value="1"/>
</dbReference>
<comment type="function">
    <text evidence="2">PPIases accelerate the folding of proteins. It catalyzes the cis-trans isomerization of proline imidic peptide bonds in oligopeptides.</text>
</comment>
<feature type="region of interest" description="Disordered" evidence="6">
    <location>
        <begin position="183"/>
        <end position="353"/>
    </location>
</feature>
<proteinExistence type="predicted"/>
<name>A0A077X0M1_9FUNG</name>
<dbReference type="Gene3D" id="2.40.100.10">
    <property type="entry name" value="Cyclophilin-like"/>
    <property type="match status" value="1"/>
</dbReference>
<dbReference type="GO" id="GO:0005737">
    <property type="term" value="C:cytoplasm"/>
    <property type="evidence" value="ECO:0007669"/>
    <property type="project" value="TreeGrafter"/>
</dbReference>
<dbReference type="EMBL" id="LK023379">
    <property type="protein sequence ID" value="CDS13426.1"/>
    <property type="molecule type" value="Genomic_DNA"/>
</dbReference>
<reference evidence="8" key="1">
    <citation type="journal article" date="2014" name="Genome Announc.">
        <title>De novo whole-genome sequence and genome annotation of Lichtheimia ramosa.</title>
        <authorList>
            <person name="Linde J."/>
            <person name="Schwartze V."/>
            <person name="Binder U."/>
            <person name="Lass-Florl C."/>
            <person name="Voigt K."/>
            <person name="Horn F."/>
        </authorList>
    </citation>
    <scope>NUCLEOTIDE SEQUENCE</scope>
    <source>
        <strain evidence="8">JMRC FSU:6197</strain>
    </source>
</reference>
<dbReference type="PROSITE" id="PS50072">
    <property type="entry name" value="CSA_PPIASE_2"/>
    <property type="match status" value="1"/>
</dbReference>
<feature type="compositionally biased region" description="Basic and acidic residues" evidence="6">
    <location>
        <begin position="319"/>
        <end position="333"/>
    </location>
</feature>
<dbReference type="PRINTS" id="PR00153">
    <property type="entry name" value="CSAPPISMRASE"/>
</dbReference>
<dbReference type="PANTHER" id="PTHR11071">
    <property type="entry name" value="PEPTIDYL-PROLYL CIS-TRANS ISOMERASE"/>
    <property type="match status" value="1"/>
</dbReference>
<evidence type="ECO:0000256" key="4">
    <source>
        <dbReference type="ARBA" id="ARBA00023110"/>
    </source>
</evidence>
<evidence type="ECO:0000256" key="6">
    <source>
        <dbReference type="SAM" id="MobiDB-lite"/>
    </source>
</evidence>
<dbReference type="GO" id="GO:0006457">
    <property type="term" value="P:protein folding"/>
    <property type="evidence" value="ECO:0007669"/>
    <property type="project" value="TreeGrafter"/>
</dbReference>
<sequence length="353" mass="40108">MKINPRVFFDIDIDGNRIGRITMELFSQEVPRTAENFRALCTGEMGLGKVSNMPLHYRGSILHRVIKGFMVQGGDFTRRNGSGGESIYGATFPDESFARKHTTHGLLSMANRGPNTQSSQFFITTRPTPHLDGKHVVFGRVVSGYDIVQKIENEPVDERDRPLHTIMIANSGELVLKLPPGVALKDSRKRSRSVSSEGSASSASSASESEEERERRKKRKSKKKSKKDRKKDKKKKKKSRRSSSIESRSPSPSRRRRSITPSDHDDISPPPKLRRSMSRSPSRSRKVTSSVGSRSPRRSRSPSPRRSTSRHSRGSHYVPEWEGRRRFDDDKEPGVTFKGRGRKKFYRSNMRAW</sequence>
<feature type="compositionally biased region" description="Low complexity" evidence="6">
    <location>
        <begin position="193"/>
        <end position="207"/>
    </location>
</feature>
<evidence type="ECO:0000256" key="5">
    <source>
        <dbReference type="ARBA" id="ARBA00023235"/>
    </source>
</evidence>